<dbReference type="InterPro" id="IPR003730">
    <property type="entry name" value="Cu_polyphenol_OxRdtase"/>
</dbReference>
<keyword evidence="9" id="KW-0862">Zinc</keyword>
<name>A0A143P976_9STAP</name>
<keyword evidence="8" id="KW-0378">Hydrolase</keyword>
<comment type="cofactor">
    <cofactor evidence="3">
        <name>Cu(2+)</name>
        <dbReference type="ChEBI" id="CHEBI:29036"/>
    </cofactor>
</comment>
<protein>
    <recommendedName>
        <fullName evidence="14">Purine nucleoside phosphorylase</fullName>
    </recommendedName>
</protein>
<proteinExistence type="inferred from homology"/>
<comment type="catalytic activity">
    <reaction evidence="13">
        <text>S-methyl-5'-thioadenosine + phosphate = 5-(methylsulfanyl)-alpha-D-ribose 1-phosphate + adenine</text>
        <dbReference type="Rhea" id="RHEA:11852"/>
        <dbReference type="ChEBI" id="CHEBI:16708"/>
        <dbReference type="ChEBI" id="CHEBI:17509"/>
        <dbReference type="ChEBI" id="CHEBI:43474"/>
        <dbReference type="ChEBI" id="CHEBI:58533"/>
        <dbReference type="EC" id="2.4.2.28"/>
    </reaction>
    <physiologicalReaction direction="left-to-right" evidence="13">
        <dbReference type="Rhea" id="RHEA:11853"/>
    </physiologicalReaction>
</comment>
<sequence>MPEKFIKKPHYLEHTDALKDNIMLGFTTREDGESDYPKNAFNMARYIDDKSENVTQHQKQLAELIGYPREQWVFPIQTHETKVVEVTKEDGNTNIDALTDDLYGVDGIYTYESDLLLTMCYADCVPVYFYSKKHHFVALAHAGWRGTVGRIVEEILKHVDFDYDDLKVVIGPATSNSYEINDDIRSKFENLPIDTTHFIETRGQDKHGIDLKEANKQLLIQAGVPESQIDVTNYATSENLDLFFSYRVEKSKTGRMLAFIGQHK</sequence>
<keyword evidence="6" id="KW-0808">Transferase</keyword>
<dbReference type="Pfam" id="PF02578">
    <property type="entry name" value="Cu-oxidase_4"/>
    <property type="match status" value="1"/>
</dbReference>
<dbReference type="GO" id="GO:0017061">
    <property type="term" value="F:S-methyl-5-thioadenosine phosphorylase activity"/>
    <property type="evidence" value="ECO:0007669"/>
    <property type="project" value="UniProtKB-EC"/>
</dbReference>
<keyword evidence="7" id="KW-0479">Metal-binding</keyword>
<evidence type="ECO:0000313" key="16">
    <source>
        <dbReference type="EMBL" id="RZI01828.1"/>
    </source>
</evidence>
<dbReference type="NCBIfam" id="TIGR00726">
    <property type="entry name" value="peptidoglycan editing factor PgeF"/>
    <property type="match status" value="1"/>
</dbReference>
<evidence type="ECO:0000256" key="2">
    <source>
        <dbReference type="ARBA" id="ARBA00001947"/>
    </source>
</evidence>
<comment type="similarity">
    <text evidence="5 14">Belongs to the purine nucleoside phosphorylase YfiH/LACC1 family.</text>
</comment>
<dbReference type="Proteomes" id="UP000293854">
    <property type="component" value="Unassembled WGS sequence"/>
</dbReference>
<dbReference type="EMBL" id="RQTE01000140">
    <property type="protein sequence ID" value="RZI01828.1"/>
    <property type="molecule type" value="Genomic_DNA"/>
</dbReference>
<dbReference type="InterPro" id="IPR038371">
    <property type="entry name" value="Cu_polyphenol_OxRdtase_sf"/>
</dbReference>
<evidence type="ECO:0000256" key="10">
    <source>
        <dbReference type="ARBA" id="ARBA00023008"/>
    </source>
</evidence>
<comment type="catalytic activity">
    <reaction evidence="1">
        <text>inosine + phosphate = alpha-D-ribose 1-phosphate + hypoxanthine</text>
        <dbReference type="Rhea" id="RHEA:27646"/>
        <dbReference type="ChEBI" id="CHEBI:17368"/>
        <dbReference type="ChEBI" id="CHEBI:17596"/>
        <dbReference type="ChEBI" id="CHEBI:43474"/>
        <dbReference type="ChEBI" id="CHEBI:57720"/>
        <dbReference type="EC" id="2.4.2.1"/>
    </reaction>
    <physiologicalReaction direction="left-to-right" evidence="1">
        <dbReference type="Rhea" id="RHEA:27647"/>
    </physiologicalReaction>
</comment>
<comment type="cofactor">
    <cofactor evidence="2">
        <name>Zn(2+)</name>
        <dbReference type="ChEBI" id="CHEBI:29105"/>
    </cofactor>
</comment>
<evidence type="ECO:0000256" key="7">
    <source>
        <dbReference type="ARBA" id="ARBA00022723"/>
    </source>
</evidence>
<gene>
    <name evidence="16" type="primary">pgeF</name>
    <name evidence="16" type="ORF">EIG99_07855</name>
    <name evidence="15" type="ORF">I6J05_02325</name>
</gene>
<evidence type="ECO:0000313" key="18">
    <source>
        <dbReference type="Proteomes" id="UP000595942"/>
    </source>
</evidence>
<dbReference type="CDD" id="cd16833">
    <property type="entry name" value="YfiH"/>
    <property type="match status" value="1"/>
</dbReference>
<reference evidence="16 17" key="1">
    <citation type="submission" date="2018-11" db="EMBL/GenBank/DDBJ databases">
        <title>Genomic profiling of Staphylococcus species from a Poultry farm system in KwaZulu-Natal, South Africa.</title>
        <authorList>
            <person name="Amoako D.G."/>
            <person name="Somboro A.M."/>
            <person name="Abia A.L.K."/>
            <person name="Bester L.A."/>
            <person name="Essack S.Y."/>
        </authorList>
    </citation>
    <scope>NUCLEOTIDE SEQUENCE [LARGE SCALE GENOMIC DNA]</scope>
    <source>
        <strain evidence="16 17">SA11</strain>
    </source>
</reference>
<dbReference type="RefSeq" id="WP_047131320.1">
    <property type="nucleotide sequence ID" value="NZ_CP015114.1"/>
</dbReference>
<evidence type="ECO:0000313" key="17">
    <source>
        <dbReference type="Proteomes" id="UP000293854"/>
    </source>
</evidence>
<dbReference type="KEGG" id="scv:A4G25_03395"/>
<evidence type="ECO:0000256" key="11">
    <source>
        <dbReference type="ARBA" id="ARBA00047989"/>
    </source>
</evidence>
<dbReference type="GO" id="GO:0005507">
    <property type="term" value="F:copper ion binding"/>
    <property type="evidence" value="ECO:0007669"/>
    <property type="project" value="TreeGrafter"/>
</dbReference>
<dbReference type="PANTHER" id="PTHR30616">
    <property type="entry name" value="UNCHARACTERIZED PROTEIN YFIH"/>
    <property type="match status" value="1"/>
</dbReference>
<dbReference type="GeneID" id="93726897"/>
<dbReference type="Proteomes" id="UP000595942">
    <property type="component" value="Chromosome"/>
</dbReference>
<organism evidence="16 17">
    <name type="scientific">Staphylococcus condimenti</name>
    <dbReference type="NCBI Taxonomy" id="70255"/>
    <lineage>
        <taxon>Bacteria</taxon>
        <taxon>Bacillati</taxon>
        <taxon>Bacillota</taxon>
        <taxon>Bacilli</taxon>
        <taxon>Bacillales</taxon>
        <taxon>Staphylococcaceae</taxon>
        <taxon>Staphylococcus</taxon>
    </lineage>
</organism>
<dbReference type="InterPro" id="IPR011324">
    <property type="entry name" value="Cytotoxic_necrot_fac-like_cat"/>
</dbReference>
<reference evidence="15 18" key="2">
    <citation type="submission" date="2021-01" db="EMBL/GenBank/DDBJ databases">
        <title>FDA dAtabase for Regulatory Grade micrObial Sequences (FDA-ARGOS): Supporting development and validation of Infectious Disease Dx tests.</title>
        <authorList>
            <person name="Sproer C."/>
            <person name="Gronow S."/>
            <person name="Severitt S."/>
            <person name="Schroder I."/>
            <person name="Tallon L."/>
            <person name="Sadzewicz L."/>
            <person name="Zhao X."/>
            <person name="Boylan J."/>
            <person name="Ott S."/>
            <person name="Bowen H."/>
            <person name="Vavikolanu K."/>
            <person name="Mehta A."/>
            <person name="Aluvathingal J."/>
            <person name="Nadendla S."/>
            <person name="Lowell S."/>
            <person name="Myers T."/>
            <person name="Yan Y."/>
            <person name="Sichtig H."/>
        </authorList>
    </citation>
    <scope>NUCLEOTIDE SEQUENCE [LARGE SCALE GENOMIC DNA]</scope>
    <source>
        <strain evidence="15 18">FDAARGOS_1148</strain>
    </source>
</reference>
<evidence type="ECO:0000256" key="9">
    <source>
        <dbReference type="ARBA" id="ARBA00022833"/>
    </source>
</evidence>
<dbReference type="PANTHER" id="PTHR30616:SF2">
    <property type="entry name" value="PURINE NUCLEOSIDE PHOSPHORYLASE LACC1"/>
    <property type="match status" value="1"/>
</dbReference>
<evidence type="ECO:0000256" key="3">
    <source>
        <dbReference type="ARBA" id="ARBA00001973"/>
    </source>
</evidence>
<accession>A0A143P976</accession>
<evidence type="ECO:0000256" key="8">
    <source>
        <dbReference type="ARBA" id="ARBA00022801"/>
    </source>
</evidence>
<evidence type="ECO:0000256" key="5">
    <source>
        <dbReference type="ARBA" id="ARBA00007353"/>
    </source>
</evidence>
<dbReference type="Gene3D" id="3.60.140.10">
    <property type="entry name" value="CNF1/YfiH-like putative cysteine hydrolases"/>
    <property type="match status" value="1"/>
</dbReference>
<keyword evidence="18" id="KW-1185">Reference proteome</keyword>
<evidence type="ECO:0000313" key="15">
    <source>
        <dbReference type="EMBL" id="QQS83180.1"/>
    </source>
</evidence>
<keyword evidence="10" id="KW-0186">Copper</keyword>
<dbReference type="GO" id="GO:0016787">
    <property type="term" value="F:hydrolase activity"/>
    <property type="evidence" value="ECO:0007669"/>
    <property type="project" value="UniProtKB-KW"/>
</dbReference>
<evidence type="ECO:0000256" key="12">
    <source>
        <dbReference type="ARBA" id="ARBA00048968"/>
    </source>
</evidence>
<comment type="function">
    <text evidence="4">Purine nucleoside enzyme that catalyzes the phosphorolysis of adenosine and inosine nucleosides, yielding D-ribose 1-phosphate and the respective free bases, adenine and hypoxanthine. Also catalyzes the phosphorolysis of S-methyl-5'-thioadenosine into adenine and S-methyl-5-thio-alpha-D-ribose 1-phosphate. Also has adenosine deaminase activity.</text>
</comment>
<evidence type="ECO:0000256" key="14">
    <source>
        <dbReference type="RuleBase" id="RU361274"/>
    </source>
</evidence>
<evidence type="ECO:0000256" key="13">
    <source>
        <dbReference type="ARBA" id="ARBA00049893"/>
    </source>
</evidence>
<evidence type="ECO:0000256" key="6">
    <source>
        <dbReference type="ARBA" id="ARBA00022679"/>
    </source>
</evidence>
<dbReference type="EMBL" id="CP068073">
    <property type="protein sequence ID" value="QQS83180.1"/>
    <property type="molecule type" value="Genomic_DNA"/>
</dbReference>
<comment type="catalytic activity">
    <reaction evidence="12">
        <text>adenosine + phosphate = alpha-D-ribose 1-phosphate + adenine</text>
        <dbReference type="Rhea" id="RHEA:27642"/>
        <dbReference type="ChEBI" id="CHEBI:16335"/>
        <dbReference type="ChEBI" id="CHEBI:16708"/>
        <dbReference type="ChEBI" id="CHEBI:43474"/>
        <dbReference type="ChEBI" id="CHEBI:57720"/>
        <dbReference type="EC" id="2.4.2.1"/>
    </reaction>
    <physiologicalReaction direction="left-to-right" evidence="12">
        <dbReference type="Rhea" id="RHEA:27643"/>
    </physiologicalReaction>
</comment>
<dbReference type="AlphaFoldDB" id="A0A143P976"/>
<comment type="catalytic activity">
    <reaction evidence="11">
        <text>adenosine + H2O + H(+) = inosine + NH4(+)</text>
        <dbReference type="Rhea" id="RHEA:24408"/>
        <dbReference type="ChEBI" id="CHEBI:15377"/>
        <dbReference type="ChEBI" id="CHEBI:15378"/>
        <dbReference type="ChEBI" id="CHEBI:16335"/>
        <dbReference type="ChEBI" id="CHEBI:17596"/>
        <dbReference type="ChEBI" id="CHEBI:28938"/>
        <dbReference type="EC" id="3.5.4.4"/>
    </reaction>
    <physiologicalReaction direction="left-to-right" evidence="11">
        <dbReference type="Rhea" id="RHEA:24409"/>
    </physiologicalReaction>
</comment>
<evidence type="ECO:0000256" key="4">
    <source>
        <dbReference type="ARBA" id="ARBA00003215"/>
    </source>
</evidence>
<dbReference type="SUPFAM" id="SSF64438">
    <property type="entry name" value="CNF1/YfiH-like putative cysteine hydrolases"/>
    <property type="match status" value="1"/>
</dbReference>
<dbReference type="OrthoDB" id="4279at2"/>
<evidence type="ECO:0000256" key="1">
    <source>
        <dbReference type="ARBA" id="ARBA00000553"/>
    </source>
</evidence>